<reference evidence="1 2" key="1">
    <citation type="journal article" date="2020" name="Nat. Commun.">
        <title>Genome of Tripterygium wilfordii and identification of cytochrome P450 involved in triptolide biosynthesis.</title>
        <authorList>
            <person name="Tu L."/>
            <person name="Su P."/>
            <person name="Zhang Z."/>
            <person name="Gao L."/>
            <person name="Wang J."/>
            <person name="Hu T."/>
            <person name="Zhou J."/>
            <person name="Zhang Y."/>
            <person name="Zhao Y."/>
            <person name="Liu Y."/>
            <person name="Song Y."/>
            <person name="Tong Y."/>
            <person name="Lu Y."/>
            <person name="Yang J."/>
            <person name="Xu C."/>
            <person name="Jia M."/>
            <person name="Peters R.J."/>
            <person name="Huang L."/>
            <person name="Gao W."/>
        </authorList>
    </citation>
    <scope>NUCLEOTIDE SEQUENCE [LARGE SCALE GENOMIC DNA]</scope>
    <source>
        <strain evidence="2">cv. XIE 37</strain>
        <tissue evidence="1">Leaf</tissue>
    </source>
</reference>
<dbReference type="EMBL" id="JAAARO010000002">
    <property type="protein sequence ID" value="KAF5751376.1"/>
    <property type="molecule type" value="Genomic_DNA"/>
</dbReference>
<protein>
    <submittedName>
        <fullName evidence="1">Uncharacterized protein</fullName>
    </submittedName>
</protein>
<accession>A0A7J7DZ63</accession>
<sequence>MFDIQHGGNYNTTCRCIIVKKTKYMAPKNTKLQCIPTQEKTSTSIRTKKTSNIKKLKHGCTKLPGKLALEQNHLLCWSRNLNSDFNLHIYISWLKNSGMEHHSFH</sequence>
<gene>
    <name evidence="1" type="ORF">HS088_TW02G00389</name>
</gene>
<evidence type="ECO:0000313" key="1">
    <source>
        <dbReference type="EMBL" id="KAF5751376.1"/>
    </source>
</evidence>
<organism evidence="1 2">
    <name type="scientific">Tripterygium wilfordii</name>
    <name type="common">Thunder God vine</name>
    <dbReference type="NCBI Taxonomy" id="458696"/>
    <lineage>
        <taxon>Eukaryota</taxon>
        <taxon>Viridiplantae</taxon>
        <taxon>Streptophyta</taxon>
        <taxon>Embryophyta</taxon>
        <taxon>Tracheophyta</taxon>
        <taxon>Spermatophyta</taxon>
        <taxon>Magnoliopsida</taxon>
        <taxon>eudicotyledons</taxon>
        <taxon>Gunneridae</taxon>
        <taxon>Pentapetalae</taxon>
        <taxon>rosids</taxon>
        <taxon>fabids</taxon>
        <taxon>Celastrales</taxon>
        <taxon>Celastraceae</taxon>
        <taxon>Tripterygium</taxon>
    </lineage>
</organism>
<dbReference type="AlphaFoldDB" id="A0A7J7DZ63"/>
<keyword evidence="2" id="KW-1185">Reference proteome</keyword>
<comment type="caution">
    <text evidence="1">The sequence shown here is derived from an EMBL/GenBank/DDBJ whole genome shotgun (WGS) entry which is preliminary data.</text>
</comment>
<name>A0A7J7DZ63_TRIWF</name>
<dbReference type="Proteomes" id="UP000593562">
    <property type="component" value="Unassembled WGS sequence"/>
</dbReference>
<dbReference type="InParanoid" id="A0A7J7DZ63"/>
<evidence type="ECO:0000313" key="2">
    <source>
        <dbReference type="Proteomes" id="UP000593562"/>
    </source>
</evidence>
<proteinExistence type="predicted"/>